<keyword evidence="5" id="KW-0812">Transmembrane</keyword>
<dbReference type="PATRIC" id="fig|1454001.3.peg.251"/>
<keyword evidence="4" id="KW-1134">Transmembrane beta strand</keyword>
<evidence type="ECO:0000313" key="9">
    <source>
        <dbReference type="EMBL" id="EXI69577.1"/>
    </source>
</evidence>
<keyword evidence="6" id="KW-0472">Membrane</keyword>
<evidence type="ECO:0000256" key="7">
    <source>
        <dbReference type="ARBA" id="ARBA00023237"/>
    </source>
</evidence>
<dbReference type="Pfam" id="PF02321">
    <property type="entry name" value="OEP"/>
    <property type="match status" value="2"/>
</dbReference>
<comment type="similarity">
    <text evidence="2">Belongs to the outer membrane factor (OMF) (TC 1.B.17) family.</text>
</comment>
<sequence>MLRPLGAGKLAFLLSGFVLAGPVVAADLLQVYRDALAYDAQYAAARAAAEAGREKQPQALAGLLPTIAATGNTFANDARFDSRISGSPINVSTRSSFNSNAYNVNLTQPLFRWQNFVQYDQSKLLVMQTEASFAQAGQDLILRVSQAYFDVLVAIEKLRAVQATQTAIAQQLEQAKKNFEVGTATITDTYESQSRFDLATAQQIAAENELEVKRYALRVLVGKDPGELNRLKQNAVMEAPQPASMEPWVEAAERDSFVVQAQEAAAEAAAKAVEINRAGHLPTVDVVANYGQNNGPGQSGLGSIDTTTRQIGVQVNIPLFQGGAVNSRTREAAARRDAERASLDNIRRTAALSARQAYLGVVNGLAEVRALEAALLSSLSSLESNRLGYEVGVRINIDVLNAENQVLLTRRDLARARYDTLQNQLKLKAAVGTLTEADVERINLLLEAP</sequence>
<dbReference type="GO" id="GO:1990281">
    <property type="term" value="C:efflux pump complex"/>
    <property type="evidence" value="ECO:0007669"/>
    <property type="project" value="TreeGrafter"/>
</dbReference>
<feature type="chain" id="PRO_5001461120" evidence="8">
    <location>
        <begin position="21"/>
        <end position="449"/>
    </location>
</feature>
<keyword evidence="10" id="KW-1185">Reference proteome</keyword>
<dbReference type="NCBIfam" id="TIGR01844">
    <property type="entry name" value="type_I_sec_TolC"/>
    <property type="match status" value="1"/>
</dbReference>
<accession>A0A011NY56</accession>
<evidence type="ECO:0000256" key="5">
    <source>
        <dbReference type="ARBA" id="ARBA00022692"/>
    </source>
</evidence>
<dbReference type="InterPro" id="IPR003423">
    <property type="entry name" value="OMP_efflux"/>
</dbReference>
<dbReference type="AlphaFoldDB" id="A0A011NY56"/>
<organism evidence="9 10">
    <name type="scientific">Candidatus Accumulibacter adjunctus</name>
    <dbReference type="NCBI Taxonomy" id="1454001"/>
    <lineage>
        <taxon>Bacteria</taxon>
        <taxon>Pseudomonadati</taxon>
        <taxon>Pseudomonadota</taxon>
        <taxon>Betaproteobacteria</taxon>
        <taxon>Candidatus Accumulibacter</taxon>
    </lineage>
</organism>
<comment type="subcellular location">
    <subcellularLocation>
        <location evidence="1">Cell outer membrane</location>
    </subcellularLocation>
</comment>
<keyword evidence="8" id="KW-0732">Signal</keyword>
<dbReference type="PANTHER" id="PTHR30026:SF20">
    <property type="entry name" value="OUTER MEMBRANE PROTEIN TOLC"/>
    <property type="match status" value="1"/>
</dbReference>
<dbReference type="EMBL" id="JFAX01000001">
    <property type="protein sequence ID" value="EXI69577.1"/>
    <property type="molecule type" value="Genomic_DNA"/>
</dbReference>
<dbReference type="GO" id="GO:0015288">
    <property type="term" value="F:porin activity"/>
    <property type="evidence" value="ECO:0007669"/>
    <property type="project" value="TreeGrafter"/>
</dbReference>
<evidence type="ECO:0000256" key="2">
    <source>
        <dbReference type="ARBA" id="ARBA00007613"/>
    </source>
</evidence>
<dbReference type="InterPro" id="IPR051906">
    <property type="entry name" value="TolC-like"/>
</dbReference>
<dbReference type="Gene3D" id="1.20.1600.10">
    <property type="entry name" value="Outer membrane efflux proteins (OEP)"/>
    <property type="match status" value="1"/>
</dbReference>
<dbReference type="Proteomes" id="UP000020218">
    <property type="component" value="Unassembled WGS sequence"/>
</dbReference>
<evidence type="ECO:0000256" key="1">
    <source>
        <dbReference type="ARBA" id="ARBA00004442"/>
    </source>
</evidence>
<dbReference type="InterPro" id="IPR010130">
    <property type="entry name" value="T1SS_OMP_TolC"/>
</dbReference>
<dbReference type="GO" id="GO:0015562">
    <property type="term" value="F:efflux transmembrane transporter activity"/>
    <property type="evidence" value="ECO:0007669"/>
    <property type="project" value="InterPro"/>
</dbReference>
<dbReference type="PANTHER" id="PTHR30026">
    <property type="entry name" value="OUTER MEMBRANE PROTEIN TOLC"/>
    <property type="match status" value="1"/>
</dbReference>
<proteinExistence type="inferred from homology"/>
<keyword evidence="7" id="KW-0998">Cell outer membrane</keyword>
<evidence type="ECO:0000313" key="10">
    <source>
        <dbReference type="Proteomes" id="UP000020218"/>
    </source>
</evidence>
<dbReference type="SUPFAM" id="SSF56954">
    <property type="entry name" value="Outer membrane efflux proteins (OEP)"/>
    <property type="match status" value="1"/>
</dbReference>
<dbReference type="GO" id="GO:0009279">
    <property type="term" value="C:cell outer membrane"/>
    <property type="evidence" value="ECO:0007669"/>
    <property type="project" value="UniProtKB-SubCell"/>
</dbReference>
<reference evidence="9" key="1">
    <citation type="submission" date="2014-02" db="EMBL/GenBank/DDBJ databases">
        <title>Expanding our view of genomic diversity in Candidatus Accumulibacter clades.</title>
        <authorList>
            <person name="Skennerton C.T."/>
            <person name="Barr J.J."/>
            <person name="Slater F.R."/>
            <person name="Bond P.L."/>
            <person name="Tyson G.W."/>
        </authorList>
    </citation>
    <scope>NUCLEOTIDE SEQUENCE [LARGE SCALE GENOMIC DNA]</scope>
</reference>
<feature type="signal peptide" evidence="8">
    <location>
        <begin position="1"/>
        <end position="20"/>
    </location>
</feature>
<keyword evidence="3" id="KW-0813">Transport</keyword>
<gene>
    <name evidence="9" type="primary">tolC_1</name>
    <name evidence="9" type="ORF">AW08_00070</name>
</gene>
<evidence type="ECO:0000256" key="4">
    <source>
        <dbReference type="ARBA" id="ARBA00022452"/>
    </source>
</evidence>
<evidence type="ECO:0000256" key="3">
    <source>
        <dbReference type="ARBA" id="ARBA00022448"/>
    </source>
</evidence>
<comment type="caution">
    <text evidence="9">The sequence shown here is derived from an EMBL/GenBank/DDBJ whole genome shotgun (WGS) entry which is preliminary data.</text>
</comment>
<name>A0A011NY56_9PROT</name>
<evidence type="ECO:0000256" key="8">
    <source>
        <dbReference type="SAM" id="SignalP"/>
    </source>
</evidence>
<protein>
    <submittedName>
        <fullName evidence="9">Outer membrane protein TolC</fullName>
    </submittedName>
</protein>
<dbReference type="STRING" id="1454001.AW08_00070"/>
<evidence type="ECO:0000256" key="6">
    <source>
        <dbReference type="ARBA" id="ARBA00023136"/>
    </source>
</evidence>